<protein>
    <submittedName>
        <fullName evidence="1">Uncharacterized protein</fullName>
    </submittedName>
</protein>
<evidence type="ECO:0000313" key="1">
    <source>
        <dbReference type="EMBL" id="CRY97340.1"/>
    </source>
</evidence>
<dbReference type="AlphaFoldDB" id="A0A0H5Q7H4"/>
<accession>A0A0H5Q7H4</accession>
<proteinExistence type="predicted"/>
<reference evidence="1" key="1">
    <citation type="submission" date="2015-06" db="EMBL/GenBank/DDBJ databases">
        <authorList>
            <person name="Joergensen T."/>
        </authorList>
    </citation>
    <scope>NUCLEOTIDE SEQUENCE</scope>
    <source>
        <strain evidence="1">RGFK1499</strain>
    </source>
</reference>
<reference evidence="1" key="2">
    <citation type="submission" date="2015-07" db="EMBL/GenBank/DDBJ databases">
        <title>Plasmids, circular viruses and viroids from rat gut.</title>
        <authorList>
            <person name="Jorgensen T.J."/>
            <person name="Hansen M.A."/>
            <person name="Xu Z."/>
            <person name="Tabak M.A."/>
            <person name="Sorensen S.J."/>
            <person name="Hansen L.H."/>
        </authorList>
    </citation>
    <scope>NUCLEOTIDE SEQUENCE</scope>
    <source>
        <strain evidence="1">RGFK1499</strain>
    </source>
</reference>
<dbReference type="EMBL" id="LN854036">
    <property type="protein sequence ID" value="CRY97340.1"/>
    <property type="molecule type" value="Genomic_DNA"/>
</dbReference>
<sequence>MNHSADDVNPSYQMSLTDPDAWEITLKVGVMNEERHWQAQIEVRHLGTDQLVFLESDPHLDETRVMYRLEARLAQFQKLLAEYITPF</sequence>
<name>A0A0H5Q7H4_9ZZZZ</name>
<organism evidence="1">
    <name type="scientific">uncultured prokaryote</name>
    <dbReference type="NCBI Taxonomy" id="198431"/>
    <lineage>
        <taxon>unclassified sequences</taxon>
        <taxon>environmental samples</taxon>
    </lineage>
</organism>